<keyword evidence="9" id="KW-1185">Reference proteome</keyword>
<dbReference type="InterPro" id="IPR012677">
    <property type="entry name" value="Nucleotide-bd_a/b_plait_sf"/>
</dbReference>
<accession>A0ABD0LUH6</accession>
<protein>
    <recommendedName>
        <fullName evidence="7">RRM domain-containing protein</fullName>
    </recommendedName>
</protein>
<evidence type="ECO:0000256" key="1">
    <source>
        <dbReference type="ARBA" id="ARBA00004604"/>
    </source>
</evidence>
<dbReference type="Gene3D" id="3.30.70.330">
    <property type="match status" value="1"/>
</dbReference>
<dbReference type="PROSITE" id="PS50102">
    <property type="entry name" value="RRM"/>
    <property type="match status" value="1"/>
</dbReference>
<dbReference type="InterPro" id="IPR035979">
    <property type="entry name" value="RBD_domain_sf"/>
</dbReference>
<gene>
    <name evidence="8" type="ORF">BaRGS_00005924</name>
</gene>
<feature type="compositionally biased region" description="Basic residues" evidence="6">
    <location>
        <begin position="230"/>
        <end position="250"/>
    </location>
</feature>
<feature type="compositionally biased region" description="Basic residues" evidence="6">
    <location>
        <begin position="285"/>
        <end position="296"/>
    </location>
</feature>
<sequence length="296" mass="31910">MEYKVGLVADLIGGQKDKPASGKLADLFTGKSTVNTPNKTQQQSKATKSAKAKSKSTSKKLKRSQPSGETASSEHGDAACTSSLGPSSQAPGFSPPPGIVHESLAASNPIQLPGGKRKKKSTEDDSDTETQNAQTKRPRRDRLKKASEKRTVFVGNVPLSCTIEEESVRTHFEDCGDVENVRIIRDRKTNLGKASASASAHPRKPAASADALKFKRPKFWQPTNSVTAGHRPKSMKNKKLKKAQLKKKHKKVDDVTRVLGPHKTATGSGKRMKTSQRGGQSTGLKNKRKGRPGGKK</sequence>
<keyword evidence="4" id="KW-0539">Nucleus</keyword>
<dbReference type="GO" id="GO:0005730">
    <property type="term" value="C:nucleolus"/>
    <property type="evidence" value="ECO:0007669"/>
    <property type="project" value="UniProtKB-SubCell"/>
</dbReference>
<evidence type="ECO:0000256" key="4">
    <source>
        <dbReference type="ARBA" id="ARBA00023242"/>
    </source>
</evidence>
<keyword evidence="3 5" id="KW-0694">RNA-binding</keyword>
<dbReference type="PANTHER" id="PTHR23236:SF25">
    <property type="entry name" value="RNA-BINDING PROTEIN 34"/>
    <property type="match status" value="1"/>
</dbReference>
<feature type="compositionally biased region" description="Basic residues" evidence="6">
    <location>
        <begin position="48"/>
        <end position="63"/>
    </location>
</feature>
<organism evidence="8 9">
    <name type="scientific">Batillaria attramentaria</name>
    <dbReference type="NCBI Taxonomy" id="370345"/>
    <lineage>
        <taxon>Eukaryota</taxon>
        <taxon>Metazoa</taxon>
        <taxon>Spiralia</taxon>
        <taxon>Lophotrochozoa</taxon>
        <taxon>Mollusca</taxon>
        <taxon>Gastropoda</taxon>
        <taxon>Caenogastropoda</taxon>
        <taxon>Sorbeoconcha</taxon>
        <taxon>Cerithioidea</taxon>
        <taxon>Batillariidae</taxon>
        <taxon>Batillaria</taxon>
    </lineage>
</organism>
<evidence type="ECO:0000313" key="8">
    <source>
        <dbReference type="EMBL" id="KAK7502674.1"/>
    </source>
</evidence>
<dbReference type="InterPro" id="IPR000504">
    <property type="entry name" value="RRM_dom"/>
</dbReference>
<proteinExistence type="inferred from homology"/>
<dbReference type="Pfam" id="PF00076">
    <property type="entry name" value="RRM_1"/>
    <property type="match status" value="1"/>
</dbReference>
<name>A0ABD0LUH6_9CAEN</name>
<dbReference type="Proteomes" id="UP001519460">
    <property type="component" value="Unassembled WGS sequence"/>
</dbReference>
<dbReference type="AlphaFoldDB" id="A0ABD0LUH6"/>
<feature type="domain" description="RRM" evidence="7">
    <location>
        <begin position="150"/>
        <end position="250"/>
    </location>
</feature>
<evidence type="ECO:0000256" key="6">
    <source>
        <dbReference type="SAM" id="MobiDB-lite"/>
    </source>
</evidence>
<dbReference type="EMBL" id="JACVVK020000024">
    <property type="protein sequence ID" value="KAK7502674.1"/>
    <property type="molecule type" value="Genomic_DNA"/>
</dbReference>
<dbReference type="SUPFAM" id="SSF54928">
    <property type="entry name" value="RNA-binding domain, RBD"/>
    <property type="match status" value="1"/>
</dbReference>
<comment type="subcellular location">
    <subcellularLocation>
        <location evidence="1">Nucleus</location>
        <location evidence="1">Nucleolus</location>
    </subcellularLocation>
</comment>
<feature type="compositionally biased region" description="Polar residues" evidence="6">
    <location>
        <begin position="80"/>
        <end position="91"/>
    </location>
</feature>
<evidence type="ECO:0000313" key="9">
    <source>
        <dbReference type="Proteomes" id="UP001519460"/>
    </source>
</evidence>
<reference evidence="8 9" key="1">
    <citation type="journal article" date="2023" name="Sci. Data">
        <title>Genome assembly of the Korean intertidal mud-creeper Batillaria attramentaria.</title>
        <authorList>
            <person name="Patra A.K."/>
            <person name="Ho P.T."/>
            <person name="Jun S."/>
            <person name="Lee S.J."/>
            <person name="Kim Y."/>
            <person name="Won Y.J."/>
        </authorList>
    </citation>
    <scope>NUCLEOTIDE SEQUENCE [LARGE SCALE GENOMIC DNA]</scope>
    <source>
        <strain evidence="8">Wonlab-2016</strain>
    </source>
</reference>
<feature type="region of interest" description="Disordered" evidence="6">
    <location>
        <begin position="1"/>
        <end position="151"/>
    </location>
</feature>
<feature type="region of interest" description="Disordered" evidence="6">
    <location>
        <begin position="192"/>
        <end position="296"/>
    </location>
</feature>
<comment type="caution">
    <text evidence="8">The sequence shown here is derived from an EMBL/GenBank/DDBJ whole genome shotgun (WGS) entry which is preliminary data.</text>
</comment>
<comment type="similarity">
    <text evidence="2">Belongs to the RRM RBM34 family.</text>
</comment>
<evidence type="ECO:0000259" key="7">
    <source>
        <dbReference type="PROSITE" id="PS50102"/>
    </source>
</evidence>
<evidence type="ECO:0000256" key="2">
    <source>
        <dbReference type="ARBA" id="ARBA00007077"/>
    </source>
</evidence>
<dbReference type="PANTHER" id="PTHR23236">
    <property type="entry name" value="EUKARYOTIC TRANSLATION INITIATION FACTOR 4B/4H"/>
    <property type="match status" value="1"/>
</dbReference>
<dbReference type="GO" id="GO:0003723">
    <property type="term" value="F:RNA binding"/>
    <property type="evidence" value="ECO:0007669"/>
    <property type="project" value="UniProtKB-UniRule"/>
</dbReference>
<evidence type="ECO:0000256" key="5">
    <source>
        <dbReference type="PROSITE-ProRule" id="PRU00176"/>
    </source>
</evidence>
<evidence type="ECO:0000256" key="3">
    <source>
        <dbReference type="ARBA" id="ARBA00022884"/>
    </source>
</evidence>